<comment type="caution">
    <text evidence="3">The sequence shown here is derived from an EMBL/GenBank/DDBJ whole genome shotgun (WGS) entry which is preliminary data.</text>
</comment>
<evidence type="ECO:0000313" key="4">
    <source>
        <dbReference type="Proteomes" id="UP001527925"/>
    </source>
</evidence>
<evidence type="ECO:0000256" key="1">
    <source>
        <dbReference type="SAM" id="MobiDB-lite"/>
    </source>
</evidence>
<feature type="compositionally biased region" description="Low complexity" evidence="1">
    <location>
        <begin position="238"/>
        <end position="273"/>
    </location>
</feature>
<dbReference type="PROSITE" id="PS50174">
    <property type="entry name" value="G_PATCH"/>
    <property type="match status" value="1"/>
</dbReference>
<dbReference type="PANTHER" id="PTHR47251">
    <property type="entry name" value="FINGER DOMAIN PROTEIN, PUTATIVE (AFU_ORTHOLOGUE AFUA_3G04180)-RELATED"/>
    <property type="match status" value="1"/>
</dbReference>
<dbReference type="PROSITE" id="PS00028">
    <property type="entry name" value="ZINC_FINGER_C2H2_1"/>
    <property type="match status" value="1"/>
</dbReference>
<evidence type="ECO:0000259" key="2">
    <source>
        <dbReference type="PROSITE" id="PS50174"/>
    </source>
</evidence>
<feature type="region of interest" description="Disordered" evidence="1">
    <location>
        <begin position="216"/>
        <end position="273"/>
    </location>
</feature>
<sequence>MDTPRPGLGGHDTAGGDAIDDDLDLLLYDEHFREPRRLGGDGAGDSGVSFPDDDDRGADGFEPAFEQSSLAVPIPPTNKGFQLLVKMGWSAGRGLGVAEDGPVEPVPVTSKDDTLGLGKAEQMRLFHAASTAMRRTTEAEKIAGETAEQRAEREARVQRADAVRDEIKTVQAAFYCELCVKQYARIGEYDAHLSSYDHHHRKRFKEMQEASKRGMLLGQRKADSQAKDRMREERELQRMQAAMQARAQQAAPSASEPAADTDAPAPEATKPKAPMAFAFGAKKAVGGGMRFSLKKK</sequence>
<reference evidence="3 4" key="1">
    <citation type="submission" date="2023-09" db="EMBL/GenBank/DDBJ databases">
        <title>Pangenome analysis of Batrachochytrium dendrobatidis and related Chytrids.</title>
        <authorList>
            <person name="Yacoub M.N."/>
            <person name="Stajich J.E."/>
            <person name="James T.Y."/>
        </authorList>
    </citation>
    <scope>NUCLEOTIDE SEQUENCE [LARGE SCALE GENOMIC DNA]</scope>
    <source>
        <strain evidence="3 4">JEL0888</strain>
    </source>
</reference>
<dbReference type="Proteomes" id="UP001527925">
    <property type="component" value="Unassembled WGS sequence"/>
</dbReference>
<feature type="compositionally biased region" description="Basic and acidic residues" evidence="1">
    <location>
        <begin position="220"/>
        <end position="237"/>
    </location>
</feature>
<dbReference type="InterPro" id="IPR000467">
    <property type="entry name" value="G_patch_dom"/>
</dbReference>
<feature type="region of interest" description="Disordered" evidence="1">
    <location>
        <begin position="35"/>
        <end position="73"/>
    </location>
</feature>
<proteinExistence type="predicted"/>
<accession>A0ABR4NDQ2</accession>
<protein>
    <recommendedName>
        <fullName evidence="2">G-patch domain-containing protein</fullName>
    </recommendedName>
</protein>
<dbReference type="PANTHER" id="PTHR47251:SF1">
    <property type="entry name" value="FINGER DOMAIN PROTEIN, PUTATIVE (AFU_ORTHOLOGUE AFUA_3G04180)-RELATED"/>
    <property type="match status" value="1"/>
</dbReference>
<organism evidence="3 4">
    <name type="scientific">Polyrhizophydium stewartii</name>
    <dbReference type="NCBI Taxonomy" id="2732419"/>
    <lineage>
        <taxon>Eukaryota</taxon>
        <taxon>Fungi</taxon>
        <taxon>Fungi incertae sedis</taxon>
        <taxon>Chytridiomycota</taxon>
        <taxon>Chytridiomycota incertae sedis</taxon>
        <taxon>Chytridiomycetes</taxon>
        <taxon>Rhizophydiales</taxon>
        <taxon>Rhizophydiales incertae sedis</taxon>
        <taxon>Polyrhizophydium</taxon>
    </lineage>
</organism>
<dbReference type="EMBL" id="JADGIZ020000010">
    <property type="protein sequence ID" value="KAL2917657.1"/>
    <property type="molecule type" value="Genomic_DNA"/>
</dbReference>
<dbReference type="InterPro" id="IPR013087">
    <property type="entry name" value="Znf_C2H2_type"/>
</dbReference>
<gene>
    <name evidence="3" type="ORF">HK105_202944</name>
</gene>
<dbReference type="SMART" id="SM00443">
    <property type="entry name" value="G_patch"/>
    <property type="match status" value="1"/>
</dbReference>
<evidence type="ECO:0000313" key="3">
    <source>
        <dbReference type="EMBL" id="KAL2917657.1"/>
    </source>
</evidence>
<keyword evidence="4" id="KW-1185">Reference proteome</keyword>
<dbReference type="Pfam" id="PF01585">
    <property type="entry name" value="G-patch"/>
    <property type="match status" value="1"/>
</dbReference>
<name>A0ABR4NDQ2_9FUNG</name>
<feature type="domain" description="G-patch" evidence="2">
    <location>
        <begin position="76"/>
        <end position="122"/>
    </location>
</feature>